<dbReference type="PANTHER" id="PTHR30221">
    <property type="entry name" value="SMALL-CONDUCTANCE MECHANOSENSITIVE CHANNEL"/>
    <property type="match status" value="1"/>
</dbReference>
<comment type="function">
    <text evidence="7">Mechanosensitive channel that participates in the regulation of osmotic pressure changes within the cell, opening in response to stretch forces in the membrane lipid bilayer, without the need for other proteins. Contributes to normal resistance to hypoosmotic shock. Forms an ion channel of 1.0 nanosiemens conductance with a slight preference for anions.</text>
</comment>
<dbReference type="GO" id="GO:0008381">
    <property type="term" value="F:mechanosensitive monoatomic ion channel activity"/>
    <property type="evidence" value="ECO:0007669"/>
    <property type="project" value="InterPro"/>
</dbReference>
<dbReference type="EMBL" id="CP015118">
    <property type="protein sequence ID" value="ARN23966.1"/>
    <property type="molecule type" value="Genomic_DNA"/>
</dbReference>
<evidence type="ECO:0000256" key="3">
    <source>
        <dbReference type="ARBA" id="ARBA00022475"/>
    </source>
</evidence>
<dbReference type="Pfam" id="PF21082">
    <property type="entry name" value="MS_channel_3rd"/>
    <property type="match status" value="1"/>
</dbReference>
<dbReference type="Proteomes" id="UP000193427">
    <property type="component" value="Chromosome"/>
</dbReference>
<dbReference type="InterPro" id="IPR045275">
    <property type="entry name" value="MscS_archaea/bacteria_type"/>
</dbReference>
<feature type="domain" description="Mechanosensitive ion channel MscS" evidence="8">
    <location>
        <begin position="351"/>
        <end position="412"/>
    </location>
</feature>
<feature type="domain" description="Mechanosensitive ion channel MscS C-terminal" evidence="9">
    <location>
        <begin position="422"/>
        <end position="506"/>
    </location>
</feature>
<sequence length="525" mass="56232">MFWCGAPLAQPAVPASAPASAPATPPAGPGGDEAVVSLLNRPIAVFRAPFFGIAPAERARRTQRMLTELLDRGGPGQVTVQQDPLGSVLLIDGTFAMVLTEQDVDAVRRETLPGITAAAERSLAQVISETRESRDRGRLLRAVAWSALATLAFGLAAWIVWRLRGRVAARAARLLATRAAGVRVAGAPLVALPRLRAVTHWAFGVVSWLLLALFSYQWLVFVLTQFPVTRAWGERLGHFLVGVAAQLGHGMLRAVPDLIVAALIFLIAKLIVDALGPIFDRVAQGGSATRWLDRDTVGPTRRIVAVAIWLFAGVMAYPYLPGSDSDAFKGVSVLVGVMITLGGSSLIGQGASGLILMYSRTLRVGEYVRISDQEGTVTELGAFTTKIRTGLGEEVTVPNAVVLGTTTKNYSRAVKGRGWVLDTTVTIGYDTPWRQVQSLLLAAASRTDGILADPEPRVFQTALSDFYVEYRLVTQAVPELPRPRAEVLSVLHAHVLDVFAEAGVQIMSPHYLGDPADAKVPPPAR</sequence>
<comment type="similarity">
    <text evidence="2 7">Belongs to the MscS (TC 1.A.23) family.</text>
</comment>
<keyword evidence="6 7" id="KW-0472">Membrane</keyword>
<keyword evidence="11" id="KW-1185">Reference proteome</keyword>
<evidence type="ECO:0000256" key="2">
    <source>
        <dbReference type="ARBA" id="ARBA00008017"/>
    </source>
</evidence>
<evidence type="ECO:0000259" key="9">
    <source>
        <dbReference type="Pfam" id="PF21082"/>
    </source>
</evidence>
<evidence type="ECO:0000256" key="6">
    <source>
        <dbReference type="ARBA" id="ARBA00023136"/>
    </source>
</evidence>
<comment type="caution">
    <text evidence="7">Lacks conserved residue(s) required for the propagation of feature annotation.</text>
</comment>
<keyword evidence="7" id="KW-0813">Transport</keyword>
<dbReference type="KEGG" id="rgu:A4W93_19480"/>
<comment type="subcellular location">
    <subcellularLocation>
        <location evidence="7">Cell inner membrane</location>
        <topology evidence="7">Multi-pass membrane protein</topology>
    </subcellularLocation>
    <subcellularLocation>
        <location evidence="1">Cell membrane</location>
        <topology evidence="1">Multi-pass membrane protein</topology>
    </subcellularLocation>
</comment>
<organism evidence="10 11">
    <name type="scientific">Piscinibacter gummiphilus</name>
    <dbReference type="NCBI Taxonomy" id="946333"/>
    <lineage>
        <taxon>Bacteria</taxon>
        <taxon>Pseudomonadati</taxon>
        <taxon>Pseudomonadota</taxon>
        <taxon>Betaproteobacteria</taxon>
        <taxon>Burkholderiales</taxon>
        <taxon>Sphaerotilaceae</taxon>
        <taxon>Piscinibacter</taxon>
    </lineage>
</organism>
<dbReference type="SUPFAM" id="SSF50182">
    <property type="entry name" value="Sm-like ribonucleoproteins"/>
    <property type="match status" value="1"/>
</dbReference>
<feature type="transmembrane region" description="Helical" evidence="7">
    <location>
        <begin position="258"/>
        <end position="279"/>
    </location>
</feature>
<reference evidence="10 11" key="1">
    <citation type="submission" date="2016-04" db="EMBL/GenBank/DDBJ databases">
        <title>Complete genome sequence of natural rubber-degrading, novel Gram-negative bacterium, Rhizobacter gummiphilus strain NS21.</title>
        <authorList>
            <person name="Tabata M."/>
            <person name="Kasai D."/>
            <person name="Fukuda M."/>
        </authorList>
    </citation>
    <scope>NUCLEOTIDE SEQUENCE [LARGE SCALE GENOMIC DNA]</scope>
    <source>
        <strain evidence="10 11">NS21</strain>
    </source>
</reference>
<dbReference type="STRING" id="946333.A4W93_19480"/>
<feature type="transmembrane region" description="Helical" evidence="7">
    <location>
        <begin position="201"/>
        <end position="224"/>
    </location>
</feature>
<comment type="subunit">
    <text evidence="7">Homoheptamer.</text>
</comment>
<dbReference type="AlphaFoldDB" id="A0A1W6LIB5"/>
<accession>A0A1W6LIB5</accession>
<proteinExistence type="inferred from homology"/>
<keyword evidence="5 7" id="KW-1133">Transmembrane helix</keyword>
<feature type="transmembrane region" description="Helical" evidence="7">
    <location>
        <begin position="300"/>
        <end position="320"/>
    </location>
</feature>
<evidence type="ECO:0000313" key="10">
    <source>
        <dbReference type="EMBL" id="ARN23966.1"/>
    </source>
</evidence>
<dbReference type="GO" id="GO:0005886">
    <property type="term" value="C:plasma membrane"/>
    <property type="evidence" value="ECO:0007669"/>
    <property type="project" value="UniProtKB-SubCell"/>
</dbReference>
<evidence type="ECO:0000259" key="8">
    <source>
        <dbReference type="Pfam" id="PF00924"/>
    </source>
</evidence>
<evidence type="ECO:0000256" key="1">
    <source>
        <dbReference type="ARBA" id="ARBA00004651"/>
    </source>
</evidence>
<keyword evidence="7" id="KW-0406">Ion transport</keyword>
<feature type="transmembrane region" description="Helical" evidence="7">
    <location>
        <begin position="332"/>
        <end position="359"/>
    </location>
</feature>
<dbReference type="Gene3D" id="2.30.30.60">
    <property type="match status" value="1"/>
</dbReference>
<dbReference type="InterPro" id="IPR006685">
    <property type="entry name" value="MscS_channel_2nd"/>
</dbReference>
<keyword evidence="4 7" id="KW-0812">Transmembrane</keyword>
<dbReference type="InterPro" id="IPR023408">
    <property type="entry name" value="MscS_beta-dom_sf"/>
</dbReference>
<dbReference type="InterPro" id="IPR049278">
    <property type="entry name" value="MS_channel_C"/>
</dbReference>
<evidence type="ECO:0000313" key="11">
    <source>
        <dbReference type="Proteomes" id="UP000193427"/>
    </source>
</evidence>
<dbReference type="Pfam" id="PF00924">
    <property type="entry name" value="MS_channel_2nd"/>
    <property type="match status" value="1"/>
</dbReference>
<dbReference type="SUPFAM" id="SSF82689">
    <property type="entry name" value="Mechanosensitive channel protein MscS (YggB), C-terminal domain"/>
    <property type="match status" value="1"/>
</dbReference>
<dbReference type="InterPro" id="IPR011066">
    <property type="entry name" value="MscS_channel_C_sf"/>
</dbReference>
<evidence type="ECO:0000256" key="7">
    <source>
        <dbReference type="RuleBase" id="RU369025"/>
    </source>
</evidence>
<evidence type="ECO:0000256" key="5">
    <source>
        <dbReference type="ARBA" id="ARBA00022989"/>
    </source>
</evidence>
<dbReference type="PANTHER" id="PTHR30221:SF18">
    <property type="entry name" value="SLL0590 PROTEIN"/>
    <property type="match status" value="1"/>
</dbReference>
<gene>
    <name evidence="10" type="ORF">A4W93_19480</name>
</gene>
<keyword evidence="7" id="KW-0997">Cell inner membrane</keyword>
<feature type="transmembrane region" description="Helical" evidence="7">
    <location>
        <begin position="139"/>
        <end position="161"/>
    </location>
</feature>
<evidence type="ECO:0000256" key="4">
    <source>
        <dbReference type="ARBA" id="ARBA00022692"/>
    </source>
</evidence>
<dbReference type="InterPro" id="IPR010920">
    <property type="entry name" value="LSM_dom_sf"/>
</dbReference>
<dbReference type="Gene3D" id="1.10.287.1260">
    <property type="match status" value="1"/>
</dbReference>
<dbReference type="Gene3D" id="3.30.70.100">
    <property type="match status" value="1"/>
</dbReference>
<name>A0A1W6LIB5_9BURK</name>
<keyword evidence="3" id="KW-1003">Cell membrane</keyword>
<keyword evidence="7" id="KW-0407">Ion channel</keyword>
<protein>
    <recommendedName>
        <fullName evidence="7">Small-conductance mechanosensitive channel</fullName>
    </recommendedName>
</protein>